<reference evidence="3 4" key="1">
    <citation type="submission" date="2024-04" db="EMBL/GenBank/DDBJ databases">
        <title>The reference genome of an endangered Asteraceae, Deinandra increscens subsp. villosa, native to the Central Coast of California.</title>
        <authorList>
            <person name="Guilliams M."/>
            <person name="Hasenstab-Lehman K."/>
            <person name="Meyer R."/>
            <person name="Mcevoy S."/>
        </authorList>
    </citation>
    <scope>NUCLEOTIDE SEQUENCE [LARGE SCALE GENOMIC DNA]</scope>
    <source>
        <tissue evidence="3">Leaf</tissue>
    </source>
</reference>
<sequence>MLHQESKYKANNAPTREEFPAFKKTEVEKNDEVHIQLESEKSEQDHNGSSEKKIDEDHTEIEAKITEQGHVHSLRCFKIVEHSQHISSYKYQMARELSDEEILDLTRPDEFATSDSNSDNDIADTADSLETFKSEINVPDVIIKGRKRIYLVILRLILLLCSLLLIYGVYAFEEYFDASNELDVVSPVSVSVVNEVDTRDEDTSDVVVPDVESGGSVGRSRPRRNARIPVRYRT</sequence>
<gene>
    <name evidence="3" type="ORF">SSX86_006976</name>
</gene>
<evidence type="ECO:0000313" key="3">
    <source>
        <dbReference type="EMBL" id="KAK9074378.1"/>
    </source>
</evidence>
<keyword evidence="2" id="KW-0812">Transmembrane</keyword>
<proteinExistence type="predicted"/>
<feature type="transmembrane region" description="Helical" evidence="2">
    <location>
        <begin position="149"/>
        <end position="172"/>
    </location>
</feature>
<keyword evidence="2" id="KW-0472">Membrane</keyword>
<organism evidence="3 4">
    <name type="scientific">Deinandra increscens subsp. villosa</name>
    <dbReference type="NCBI Taxonomy" id="3103831"/>
    <lineage>
        <taxon>Eukaryota</taxon>
        <taxon>Viridiplantae</taxon>
        <taxon>Streptophyta</taxon>
        <taxon>Embryophyta</taxon>
        <taxon>Tracheophyta</taxon>
        <taxon>Spermatophyta</taxon>
        <taxon>Magnoliopsida</taxon>
        <taxon>eudicotyledons</taxon>
        <taxon>Gunneridae</taxon>
        <taxon>Pentapetalae</taxon>
        <taxon>asterids</taxon>
        <taxon>campanulids</taxon>
        <taxon>Asterales</taxon>
        <taxon>Asteraceae</taxon>
        <taxon>Asteroideae</taxon>
        <taxon>Heliantheae alliance</taxon>
        <taxon>Madieae</taxon>
        <taxon>Madiinae</taxon>
        <taxon>Deinandra</taxon>
    </lineage>
</organism>
<feature type="compositionally biased region" description="Basic and acidic residues" evidence="1">
    <location>
        <begin position="15"/>
        <end position="55"/>
    </location>
</feature>
<dbReference type="EMBL" id="JBCNJP010000008">
    <property type="protein sequence ID" value="KAK9074378.1"/>
    <property type="molecule type" value="Genomic_DNA"/>
</dbReference>
<dbReference type="Proteomes" id="UP001408789">
    <property type="component" value="Unassembled WGS sequence"/>
</dbReference>
<evidence type="ECO:0000256" key="1">
    <source>
        <dbReference type="SAM" id="MobiDB-lite"/>
    </source>
</evidence>
<dbReference type="AlphaFoldDB" id="A0AAP0DNU3"/>
<evidence type="ECO:0000256" key="2">
    <source>
        <dbReference type="SAM" id="Phobius"/>
    </source>
</evidence>
<keyword evidence="4" id="KW-1185">Reference proteome</keyword>
<accession>A0AAP0DNU3</accession>
<keyword evidence="2" id="KW-1133">Transmembrane helix</keyword>
<name>A0AAP0DNU3_9ASTR</name>
<feature type="region of interest" description="Disordered" evidence="1">
    <location>
        <begin position="1"/>
        <end position="55"/>
    </location>
</feature>
<protein>
    <submittedName>
        <fullName evidence="3">Uncharacterized protein</fullName>
    </submittedName>
</protein>
<evidence type="ECO:0000313" key="4">
    <source>
        <dbReference type="Proteomes" id="UP001408789"/>
    </source>
</evidence>
<comment type="caution">
    <text evidence="3">The sequence shown here is derived from an EMBL/GenBank/DDBJ whole genome shotgun (WGS) entry which is preliminary data.</text>
</comment>